<gene>
    <name evidence="2" type="ORF">MUCCIDRAFT_108726</name>
</gene>
<reference evidence="2 3" key="1">
    <citation type="submission" date="2015-06" db="EMBL/GenBank/DDBJ databases">
        <title>Expansion of signal transduction pathways in fungi by whole-genome duplication.</title>
        <authorList>
            <consortium name="DOE Joint Genome Institute"/>
            <person name="Corrochano L.M."/>
            <person name="Kuo A."/>
            <person name="Marcet-Houben M."/>
            <person name="Polaino S."/>
            <person name="Salamov A."/>
            <person name="Villalobos J.M."/>
            <person name="Alvarez M.I."/>
            <person name="Avalos J."/>
            <person name="Benito E.P."/>
            <person name="Benoit I."/>
            <person name="Burger G."/>
            <person name="Camino L.P."/>
            <person name="Canovas D."/>
            <person name="Cerda-Olmedo E."/>
            <person name="Cheng J.-F."/>
            <person name="Dominguez A."/>
            <person name="Elias M."/>
            <person name="Eslava A.P."/>
            <person name="Glaser F."/>
            <person name="Grimwood J."/>
            <person name="Gutierrez G."/>
            <person name="Heitman J."/>
            <person name="Henrissat B."/>
            <person name="Iturriaga E.A."/>
            <person name="Lang B.F."/>
            <person name="Lavin J.L."/>
            <person name="Lee S."/>
            <person name="Li W."/>
            <person name="Lindquist E."/>
            <person name="Lopez-Garcia S."/>
            <person name="Luque E.M."/>
            <person name="Marcos A.T."/>
            <person name="Martin J."/>
            <person name="Mccluskey K."/>
            <person name="Medina H.R."/>
            <person name="Miralles-Duran A."/>
            <person name="Miyazaki A."/>
            <person name="Munoz-Torres E."/>
            <person name="Oguiza J.A."/>
            <person name="Ohm R."/>
            <person name="Olmedo M."/>
            <person name="Orejas M."/>
            <person name="Ortiz-Castellanos L."/>
            <person name="Pisabarro A.G."/>
            <person name="Rodriguez-Romero J."/>
            <person name="Ruiz-Herrera J."/>
            <person name="Ruiz-Vazquez R."/>
            <person name="Sanz C."/>
            <person name="Schackwitz W."/>
            <person name="Schmutz J."/>
            <person name="Shahriari M."/>
            <person name="Shelest E."/>
            <person name="Silva-Franco F."/>
            <person name="Soanes D."/>
            <person name="Syed K."/>
            <person name="Tagua V.G."/>
            <person name="Talbot N.J."/>
            <person name="Thon M."/>
            <person name="De Vries R.P."/>
            <person name="Wiebenga A."/>
            <person name="Yadav J.S."/>
            <person name="Braun E.L."/>
            <person name="Baker S."/>
            <person name="Garre V."/>
            <person name="Horwitz B."/>
            <person name="Torres-Martinez S."/>
            <person name="Idnurm A."/>
            <person name="Herrera-Estrella A."/>
            <person name="Gabaldon T."/>
            <person name="Grigoriev I.V."/>
        </authorList>
    </citation>
    <scope>NUCLEOTIDE SEQUENCE [LARGE SCALE GENOMIC DNA]</scope>
    <source>
        <strain evidence="2 3">CBS 277.49</strain>
    </source>
</reference>
<accession>A0A162RFT4</accession>
<evidence type="ECO:0000313" key="3">
    <source>
        <dbReference type="Proteomes" id="UP000077051"/>
    </source>
</evidence>
<organism evidence="2 3">
    <name type="scientific">Mucor lusitanicus CBS 277.49</name>
    <dbReference type="NCBI Taxonomy" id="747725"/>
    <lineage>
        <taxon>Eukaryota</taxon>
        <taxon>Fungi</taxon>
        <taxon>Fungi incertae sedis</taxon>
        <taxon>Mucoromycota</taxon>
        <taxon>Mucoromycotina</taxon>
        <taxon>Mucoromycetes</taxon>
        <taxon>Mucorales</taxon>
        <taxon>Mucorineae</taxon>
        <taxon>Mucoraceae</taxon>
        <taxon>Mucor</taxon>
    </lineage>
</organism>
<dbReference type="OrthoDB" id="2507140at2759"/>
<comment type="caution">
    <text evidence="2">The sequence shown here is derived from an EMBL/GenBank/DDBJ whole genome shotgun (WGS) entry which is preliminary data.</text>
</comment>
<keyword evidence="1" id="KW-0732">Signal</keyword>
<feature type="signal peptide" evidence="1">
    <location>
        <begin position="1"/>
        <end position="20"/>
    </location>
</feature>
<dbReference type="VEuPathDB" id="FungiDB:MUCCIDRAFT_108726"/>
<evidence type="ECO:0000313" key="2">
    <source>
        <dbReference type="EMBL" id="OAD04889.1"/>
    </source>
</evidence>
<name>A0A162RFT4_MUCCL</name>
<sequence>MKLTFVALVSTVAFSQLISAQTAPCAAQEVLNTCLSNEDNYLKTCQDQDYACLCKWHKAKLSCYDNCPNDLGMALVKGSKDTFCSIAQTYNTTASSSAVASSVAPATTIPGSSASVALPSSSSSTTASSSSTSNHHYIGQGLVFVAGVTAYFLI</sequence>
<feature type="chain" id="PRO_5007838951" description="Extracellular membrane protein CFEM domain-containing protein" evidence="1">
    <location>
        <begin position="21"/>
        <end position="154"/>
    </location>
</feature>
<keyword evidence="3" id="KW-1185">Reference proteome</keyword>
<evidence type="ECO:0008006" key="4">
    <source>
        <dbReference type="Google" id="ProtNLM"/>
    </source>
</evidence>
<evidence type="ECO:0000256" key="1">
    <source>
        <dbReference type="SAM" id="SignalP"/>
    </source>
</evidence>
<dbReference type="STRING" id="747725.A0A162RFT4"/>
<proteinExistence type="predicted"/>
<dbReference type="AlphaFoldDB" id="A0A162RFT4"/>
<protein>
    <recommendedName>
        <fullName evidence="4">Extracellular membrane protein CFEM domain-containing protein</fullName>
    </recommendedName>
</protein>
<dbReference type="EMBL" id="AMYB01000003">
    <property type="protein sequence ID" value="OAD04889.1"/>
    <property type="molecule type" value="Genomic_DNA"/>
</dbReference>
<dbReference type="Proteomes" id="UP000077051">
    <property type="component" value="Unassembled WGS sequence"/>
</dbReference>